<dbReference type="Gene3D" id="3.40.50.150">
    <property type="entry name" value="Vaccinia Virus protein VP39"/>
    <property type="match status" value="2"/>
</dbReference>
<gene>
    <name evidence="10" type="ORF">C7B82_14910</name>
</gene>
<dbReference type="InterPro" id="IPR025714">
    <property type="entry name" value="Methyltranfer_dom"/>
</dbReference>
<evidence type="ECO:0000256" key="4">
    <source>
        <dbReference type="ARBA" id="ARBA00034521"/>
    </source>
</evidence>
<reference evidence="10 11" key="2">
    <citation type="submission" date="2018-03" db="EMBL/GenBank/DDBJ databases">
        <title>The ancient ancestry and fast evolution of plastids.</title>
        <authorList>
            <person name="Moore K.R."/>
            <person name="Magnabosco C."/>
            <person name="Momper L."/>
            <person name="Gold D.A."/>
            <person name="Bosak T."/>
            <person name="Fournier G.P."/>
        </authorList>
    </citation>
    <scope>NUCLEOTIDE SEQUENCE [LARGE SCALE GENOMIC DNA]</scope>
    <source>
        <strain evidence="10 11">ULC18</strain>
    </source>
</reference>
<comment type="catalytic activity">
    <reaction evidence="7">
        <text>arsenic triglutathione + 2 [thioredoxin]-dithiol + 2 S-adenosyl-L-methionine + H2O = dimethylarsinous acid + 2 [thioredoxin]-disulfide + 3 glutathione + 2 S-adenosyl-L-homocysteine + 2 H(+)</text>
        <dbReference type="Rhea" id="RHEA:69464"/>
        <dbReference type="Rhea" id="RHEA-COMP:10698"/>
        <dbReference type="Rhea" id="RHEA-COMP:10700"/>
        <dbReference type="ChEBI" id="CHEBI:15377"/>
        <dbReference type="ChEBI" id="CHEBI:15378"/>
        <dbReference type="ChEBI" id="CHEBI:23808"/>
        <dbReference type="ChEBI" id="CHEBI:29950"/>
        <dbReference type="ChEBI" id="CHEBI:50058"/>
        <dbReference type="ChEBI" id="CHEBI:57856"/>
        <dbReference type="ChEBI" id="CHEBI:57925"/>
        <dbReference type="ChEBI" id="CHEBI:59789"/>
        <dbReference type="ChEBI" id="CHEBI:183640"/>
        <dbReference type="EC" id="2.1.1.137"/>
    </reaction>
</comment>
<dbReference type="AlphaFoldDB" id="A0A2T1E656"/>
<feature type="domain" description="Methyltransferase" evidence="9">
    <location>
        <begin position="76"/>
        <end position="265"/>
    </location>
</feature>
<dbReference type="InterPro" id="IPR026669">
    <property type="entry name" value="Arsenite_MeTrfase-like"/>
</dbReference>
<dbReference type="EC" id="2.1.1.137" evidence="4"/>
<keyword evidence="2" id="KW-0949">S-adenosyl-L-methionine</keyword>
<evidence type="ECO:0000256" key="5">
    <source>
        <dbReference type="ARBA" id="ARBA00034545"/>
    </source>
</evidence>
<keyword evidence="11" id="KW-1185">Reference proteome</keyword>
<dbReference type="InterPro" id="IPR029063">
    <property type="entry name" value="SAM-dependent_MTases_sf"/>
</dbReference>
<accession>A0A2T1E656</accession>
<evidence type="ECO:0000256" key="6">
    <source>
        <dbReference type="ARBA" id="ARBA00047941"/>
    </source>
</evidence>
<organism evidence="10 11">
    <name type="scientific">Stenomitos frigidus ULC18</name>
    <dbReference type="NCBI Taxonomy" id="2107698"/>
    <lineage>
        <taxon>Bacteria</taxon>
        <taxon>Bacillati</taxon>
        <taxon>Cyanobacteriota</taxon>
        <taxon>Cyanophyceae</taxon>
        <taxon>Leptolyngbyales</taxon>
        <taxon>Leptolyngbyaceae</taxon>
        <taxon>Stenomitos</taxon>
    </lineage>
</organism>
<evidence type="ECO:0000256" key="3">
    <source>
        <dbReference type="ARBA" id="ARBA00034487"/>
    </source>
</evidence>
<evidence type="ECO:0000313" key="11">
    <source>
        <dbReference type="Proteomes" id="UP000239576"/>
    </source>
</evidence>
<keyword evidence="1 10" id="KW-0808">Transferase</keyword>
<comment type="similarity">
    <text evidence="3">Belongs to the methyltransferase superfamily. Arsenite methyltransferase family.</text>
</comment>
<comment type="caution">
    <text evidence="10">The sequence shown here is derived from an EMBL/GenBank/DDBJ whole genome shotgun (WGS) entry which is preliminary data.</text>
</comment>
<name>A0A2T1E656_9CYAN</name>
<dbReference type="CDD" id="cd02440">
    <property type="entry name" value="AdoMet_MTases"/>
    <property type="match status" value="1"/>
</dbReference>
<evidence type="ECO:0000313" key="10">
    <source>
        <dbReference type="EMBL" id="PSB28134.1"/>
    </source>
</evidence>
<dbReference type="OrthoDB" id="9772751at2"/>
<dbReference type="RefSeq" id="WP_106257074.1">
    <property type="nucleotide sequence ID" value="NZ_CAWNSW010000092.1"/>
</dbReference>
<dbReference type="Pfam" id="PF13847">
    <property type="entry name" value="Methyltransf_31"/>
    <property type="match status" value="1"/>
</dbReference>
<comment type="catalytic activity">
    <reaction evidence="8">
        <text>arsenic triglutathione + 3 [thioredoxin]-dithiol + 3 S-adenosyl-L-methionine = trimethylarsine + 3 [thioredoxin]-disulfide + 3 glutathione + 3 S-adenosyl-L-homocysteine + 3 H(+)</text>
        <dbReference type="Rhea" id="RHEA:69432"/>
        <dbReference type="Rhea" id="RHEA-COMP:10698"/>
        <dbReference type="Rhea" id="RHEA-COMP:10700"/>
        <dbReference type="ChEBI" id="CHEBI:15378"/>
        <dbReference type="ChEBI" id="CHEBI:27130"/>
        <dbReference type="ChEBI" id="CHEBI:29950"/>
        <dbReference type="ChEBI" id="CHEBI:50058"/>
        <dbReference type="ChEBI" id="CHEBI:57856"/>
        <dbReference type="ChEBI" id="CHEBI:57925"/>
        <dbReference type="ChEBI" id="CHEBI:59789"/>
        <dbReference type="ChEBI" id="CHEBI:183640"/>
        <dbReference type="EC" id="2.1.1.137"/>
    </reaction>
</comment>
<dbReference type="PANTHER" id="PTHR43675">
    <property type="entry name" value="ARSENITE METHYLTRANSFERASE"/>
    <property type="match status" value="1"/>
</dbReference>
<dbReference type="EMBL" id="PVWK01000083">
    <property type="protein sequence ID" value="PSB28134.1"/>
    <property type="molecule type" value="Genomic_DNA"/>
</dbReference>
<dbReference type="SUPFAM" id="SSF53335">
    <property type="entry name" value="S-adenosyl-L-methionine-dependent methyltransferases"/>
    <property type="match status" value="1"/>
</dbReference>
<dbReference type="GO" id="GO:0032259">
    <property type="term" value="P:methylation"/>
    <property type="evidence" value="ECO:0007669"/>
    <property type="project" value="UniProtKB-KW"/>
</dbReference>
<evidence type="ECO:0000256" key="1">
    <source>
        <dbReference type="ARBA" id="ARBA00022679"/>
    </source>
</evidence>
<reference evidence="11" key="1">
    <citation type="submission" date="2018-02" db="EMBL/GenBank/DDBJ databases">
        <authorList>
            <person name="Moore K."/>
            <person name="Momper L."/>
        </authorList>
    </citation>
    <scope>NUCLEOTIDE SEQUENCE [LARGE SCALE GENOMIC DNA]</scope>
    <source>
        <strain evidence="11">ULC18</strain>
    </source>
</reference>
<proteinExistence type="inferred from homology"/>
<evidence type="ECO:0000256" key="7">
    <source>
        <dbReference type="ARBA" id="ARBA00047943"/>
    </source>
</evidence>
<evidence type="ECO:0000256" key="2">
    <source>
        <dbReference type="ARBA" id="ARBA00022691"/>
    </source>
</evidence>
<dbReference type="PANTHER" id="PTHR43675:SF8">
    <property type="entry name" value="ARSENITE METHYLTRANSFERASE"/>
    <property type="match status" value="1"/>
</dbReference>
<sequence>MTEIATNQQIPCCEASETVAYDVEQAVLQRYEAGARQPEAALCCPTDGYDAHHLAKLPAEIVEKDYGCGDPTKYVESGETVVDLGSGAGKNCYILAQKVGATGRVIGVDFNDEMLSLSRKYLDAMAAALGYRNVSFVKGKIQDLALDRDRAQAWLTQHPITALDQLSAFEAECDRWRQDEPLIADNSIDVVISNCVLNLVRPQDKQQLFQELYRVLKRGGRAVISDIVCDEDPTPAILNDPELWSGCIAGAFREDAFLEMFEQAGFYGVEILVRQAEPWQVIDGIEFRSMTVRAFKGKDGACWERNQAVVYKGPWKAVQDDDGHTLYRGQRMAVCDKTFQIYTDPKSPYQQDIIPVLPQANVPLATAASFDCARDLVRHPRETKGLEYRATLTSDANSCCDPSDRCC</sequence>
<evidence type="ECO:0000256" key="8">
    <source>
        <dbReference type="ARBA" id="ARBA00048428"/>
    </source>
</evidence>
<dbReference type="Proteomes" id="UP000239576">
    <property type="component" value="Unassembled WGS sequence"/>
</dbReference>
<dbReference type="GO" id="GO:0030791">
    <property type="term" value="F:arsenite methyltransferase activity"/>
    <property type="evidence" value="ECO:0007669"/>
    <property type="project" value="UniProtKB-EC"/>
</dbReference>
<evidence type="ECO:0000259" key="9">
    <source>
        <dbReference type="Pfam" id="PF13847"/>
    </source>
</evidence>
<comment type="catalytic activity">
    <reaction evidence="6">
        <text>arsenic triglutathione + [thioredoxin]-dithiol + S-adenosyl-L-methionine + 2 H2O = methylarsonous acid + [thioredoxin]-disulfide + 3 glutathione + S-adenosyl-L-homocysteine + H(+)</text>
        <dbReference type="Rhea" id="RHEA:69460"/>
        <dbReference type="Rhea" id="RHEA-COMP:10698"/>
        <dbReference type="Rhea" id="RHEA-COMP:10700"/>
        <dbReference type="ChEBI" id="CHEBI:15377"/>
        <dbReference type="ChEBI" id="CHEBI:15378"/>
        <dbReference type="ChEBI" id="CHEBI:17826"/>
        <dbReference type="ChEBI" id="CHEBI:29950"/>
        <dbReference type="ChEBI" id="CHEBI:50058"/>
        <dbReference type="ChEBI" id="CHEBI:57856"/>
        <dbReference type="ChEBI" id="CHEBI:57925"/>
        <dbReference type="ChEBI" id="CHEBI:59789"/>
        <dbReference type="ChEBI" id="CHEBI:183640"/>
        <dbReference type="EC" id="2.1.1.137"/>
    </reaction>
</comment>
<keyword evidence="10" id="KW-0489">Methyltransferase</keyword>
<protein>
    <recommendedName>
        <fullName evidence="5">Arsenite methyltransferase</fullName>
        <ecNumber evidence="4">2.1.1.137</ecNumber>
    </recommendedName>
</protein>